<sequence>MAYRVLTSVDELKKLYKGRPADDRGCFRYTLCESNKYSRTLSGAQRLWLPIWSFGLSWLVGRLGEDRLSSLQASVLGLGDADCKTVYPTVCDQVEILRRGSNPPQGASGSSISVVRCG</sequence>
<evidence type="ECO:0000313" key="1">
    <source>
        <dbReference type="EMBL" id="JAG47702.1"/>
    </source>
</evidence>
<protein>
    <submittedName>
        <fullName evidence="1">Uncharacterized protein</fullName>
    </submittedName>
</protein>
<dbReference type="EMBL" id="GBRD01018125">
    <property type="protein sequence ID" value="JAG47702.1"/>
    <property type="molecule type" value="Transcribed_RNA"/>
</dbReference>
<name>A0A0K8S337_LYGHE</name>
<proteinExistence type="predicted"/>
<accession>A0A0K8S337</accession>
<feature type="non-terminal residue" evidence="1">
    <location>
        <position position="118"/>
    </location>
</feature>
<dbReference type="EMBL" id="GBRD01018126">
    <property type="protein sequence ID" value="JAG47701.1"/>
    <property type="molecule type" value="Transcribed_RNA"/>
</dbReference>
<reference evidence="1" key="1">
    <citation type="submission" date="2014-09" db="EMBL/GenBank/DDBJ databases">
        <authorList>
            <person name="Magalhaes I.L.F."/>
            <person name="Oliveira U."/>
            <person name="Santos F.R."/>
            <person name="Vidigal T.H.D.A."/>
            <person name="Brescovit A.D."/>
            <person name="Santos A.J."/>
        </authorList>
    </citation>
    <scope>NUCLEOTIDE SEQUENCE</scope>
</reference>
<organism evidence="1">
    <name type="scientific">Lygus hesperus</name>
    <name type="common">Western plant bug</name>
    <dbReference type="NCBI Taxonomy" id="30085"/>
    <lineage>
        <taxon>Eukaryota</taxon>
        <taxon>Metazoa</taxon>
        <taxon>Ecdysozoa</taxon>
        <taxon>Arthropoda</taxon>
        <taxon>Hexapoda</taxon>
        <taxon>Insecta</taxon>
        <taxon>Pterygota</taxon>
        <taxon>Neoptera</taxon>
        <taxon>Paraneoptera</taxon>
        <taxon>Hemiptera</taxon>
        <taxon>Heteroptera</taxon>
        <taxon>Panheteroptera</taxon>
        <taxon>Cimicomorpha</taxon>
        <taxon>Miridae</taxon>
        <taxon>Mirini</taxon>
        <taxon>Lygus</taxon>
    </lineage>
</organism>
<dbReference type="AlphaFoldDB" id="A0A0K8S337"/>